<dbReference type="AlphaFoldDB" id="A0A5D2HKA9"/>
<protein>
    <submittedName>
        <fullName evidence="1">Uncharacterized protein</fullName>
    </submittedName>
</protein>
<evidence type="ECO:0000313" key="1">
    <source>
        <dbReference type="EMBL" id="TYH30734.1"/>
    </source>
</evidence>
<sequence>METIANKTFMLEKRRKKETFRVRFCVGISRKREKVPDTSLEGYSSSDGFNEGDEVHFVVTWAATEAMRFTSILVYLNRVVWFPI</sequence>
<dbReference type="Proteomes" id="UP000323506">
    <property type="component" value="Chromosome A01"/>
</dbReference>
<keyword evidence="2" id="KW-1185">Reference proteome</keyword>
<organism evidence="1 2">
    <name type="scientific">Gossypium darwinii</name>
    <name type="common">Darwin's cotton</name>
    <name type="synonym">Gossypium barbadense var. darwinii</name>
    <dbReference type="NCBI Taxonomy" id="34276"/>
    <lineage>
        <taxon>Eukaryota</taxon>
        <taxon>Viridiplantae</taxon>
        <taxon>Streptophyta</taxon>
        <taxon>Embryophyta</taxon>
        <taxon>Tracheophyta</taxon>
        <taxon>Spermatophyta</taxon>
        <taxon>Magnoliopsida</taxon>
        <taxon>eudicotyledons</taxon>
        <taxon>Gunneridae</taxon>
        <taxon>Pentapetalae</taxon>
        <taxon>rosids</taxon>
        <taxon>malvids</taxon>
        <taxon>Malvales</taxon>
        <taxon>Malvaceae</taxon>
        <taxon>Malvoideae</taxon>
        <taxon>Gossypium</taxon>
    </lineage>
</organism>
<proteinExistence type="predicted"/>
<reference evidence="1 2" key="1">
    <citation type="submission" date="2019-06" db="EMBL/GenBank/DDBJ databases">
        <title>WGS assembly of Gossypium darwinii.</title>
        <authorList>
            <person name="Chen Z.J."/>
            <person name="Sreedasyam A."/>
            <person name="Ando A."/>
            <person name="Song Q."/>
            <person name="De L."/>
            <person name="Hulse-Kemp A."/>
            <person name="Ding M."/>
            <person name="Ye W."/>
            <person name="Kirkbride R."/>
            <person name="Jenkins J."/>
            <person name="Plott C."/>
            <person name="Lovell J."/>
            <person name="Lin Y.-M."/>
            <person name="Vaughn R."/>
            <person name="Liu B."/>
            <person name="Li W."/>
            <person name="Simpson S."/>
            <person name="Scheffler B."/>
            <person name="Saski C."/>
            <person name="Grover C."/>
            <person name="Hu G."/>
            <person name="Conover J."/>
            <person name="Carlson J."/>
            <person name="Shu S."/>
            <person name="Boston L."/>
            <person name="Williams M."/>
            <person name="Peterson D."/>
            <person name="Mcgee K."/>
            <person name="Jones D."/>
            <person name="Wendel J."/>
            <person name="Stelly D."/>
            <person name="Grimwood J."/>
            <person name="Schmutz J."/>
        </authorList>
    </citation>
    <scope>NUCLEOTIDE SEQUENCE [LARGE SCALE GENOMIC DNA]</scope>
    <source>
        <strain evidence="1">1808015.09</strain>
    </source>
</reference>
<evidence type="ECO:0000313" key="2">
    <source>
        <dbReference type="Proteomes" id="UP000323506"/>
    </source>
</evidence>
<accession>A0A5D2HKA9</accession>
<gene>
    <name evidence="1" type="ORF">ES288_A01G118100v1</name>
</gene>
<name>A0A5D2HKA9_GOSDA</name>
<dbReference type="EMBL" id="CM017688">
    <property type="protein sequence ID" value="TYH30734.1"/>
    <property type="molecule type" value="Genomic_DNA"/>
</dbReference>